<feature type="transmembrane region" description="Helical" evidence="4">
    <location>
        <begin position="329"/>
        <end position="351"/>
    </location>
</feature>
<feature type="transmembrane region" description="Helical" evidence="4">
    <location>
        <begin position="206"/>
        <end position="228"/>
    </location>
</feature>
<proteinExistence type="predicted"/>
<keyword evidence="2 4" id="KW-1133">Transmembrane helix</keyword>
<evidence type="ECO:0000313" key="7">
    <source>
        <dbReference type="Proteomes" id="UP001378188"/>
    </source>
</evidence>
<dbReference type="Gene3D" id="1.20.1250.20">
    <property type="entry name" value="MFS general substrate transporter like domains"/>
    <property type="match status" value="2"/>
</dbReference>
<dbReference type="InterPro" id="IPR036259">
    <property type="entry name" value="MFS_trans_sf"/>
</dbReference>
<dbReference type="InterPro" id="IPR047200">
    <property type="entry name" value="MFS_YcaD-like"/>
</dbReference>
<feature type="transmembrane region" description="Helical" evidence="4">
    <location>
        <begin position="98"/>
        <end position="119"/>
    </location>
</feature>
<keyword evidence="3 4" id="KW-0472">Membrane</keyword>
<dbReference type="AlphaFoldDB" id="A0AAW9RRV1"/>
<evidence type="ECO:0000256" key="4">
    <source>
        <dbReference type="SAM" id="Phobius"/>
    </source>
</evidence>
<name>A0AAW9RRV1_9HYPH</name>
<dbReference type="RefSeq" id="WP_340330758.1">
    <property type="nucleotide sequence ID" value="NZ_JAZHOF010000006.1"/>
</dbReference>
<sequence>MRSLLLSVASLLTSLTILLAGNSLQFVILAIRAEDDGFSLVVIGAMTAGYYTGYALGTLRAPAVVDRIGHIRAFAALSSIISAVVLAHGLLVEPYFWIGLRFVSGLCFAGLATVVESWLNAKATRDVRGQLLAVASIAAILGYAVGPMFATLGETGGLQLFVVASILMSVAIVPVTLTRFSAPYVSGQGTGFERYSLLRLYRETPFGLVGCFVTGLIQGAFLGLGAVIAGRLGLVANSVPAFVTGALLAGALAQYPLGWLSDRWDRRSVVALISLLVGGGALAVAMLLGLVGSPTWVVVLAMAVGGIAAMPIYSIVIAHVNDRLPETSIVPAAATLILSFSIGSAIAGPIASVSIEFYGASGFYLFFGLVLLVFGVYALFRMSRREAPEHATDGGVFAASPVLTPFDTEFDESQLSFAFDEDSDQSSGMP</sequence>
<reference evidence="6 7" key="1">
    <citation type="submission" date="2024-02" db="EMBL/GenBank/DDBJ databases">
        <title>Genome analysis and characterization of Microbaculum marinisediminis sp. nov., isolated from marine sediment.</title>
        <authorList>
            <person name="Du Z.-J."/>
            <person name="Ye Y.-Q."/>
            <person name="Zhang Z.-R."/>
            <person name="Yuan S.-M."/>
            <person name="Zhang X.-Y."/>
        </authorList>
    </citation>
    <scope>NUCLEOTIDE SEQUENCE [LARGE SCALE GENOMIC DNA]</scope>
    <source>
        <strain evidence="6 7">SDUM1044001</strain>
    </source>
</reference>
<accession>A0AAW9RRV1</accession>
<feature type="transmembrane region" description="Helical" evidence="4">
    <location>
        <begin position="131"/>
        <end position="152"/>
    </location>
</feature>
<evidence type="ECO:0000256" key="1">
    <source>
        <dbReference type="ARBA" id="ARBA00022692"/>
    </source>
</evidence>
<evidence type="ECO:0000259" key="5">
    <source>
        <dbReference type="PROSITE" id="PS50850"/>
    </source>
</evidence>
<dbReference type="PANTHER" id="PTHR23521:SF3">
    <property type="entry name" value="MFS TRANSPORTER"/>
    <property type="match status" value="1"/>
</dbReference>
<feature type="transmembrane region" description="Helical" evidence="4">
    <location>
        <begin position="296"/>
        <end position="317"/>
    </location>
</feature>
<dbReference type="GO" id="GO:0022857">
    <property type="term" value="F:transmembrane transporter activity"/>
    <property type="evidence" value="ECO:0007669"/>
    <property type="project" value="InterPro"/>
</dbReference>
<feature type="transmembrane region" description="Helical" evidence="4">
    <location>
        <begin position="40"/>
        <end position="59"/>
    </location>
</feature>
<dbReference type="EMBL" id="JAZHOF010000006">
    <property type="protein sequence ID" value="MEJ8573068.1"/>
    <property type="molecule type" value="Genomic_DNA"/>
</dbReference>
<feature type="transmembrane region" description="Helical" evidence="4">
    <location>
        <begin position="357"/>
        <end position="380"/>
    </location>
</feature>
<dbReference type="GO" id="GO:0005886">
    <property type="term" value="C:plasma membrane"/>
    <property type="evidence" value="ECO:0007669"/>
    <property type="project" value="TreeGrafter"/>
</dbReference>
<comment type="caution">
    <text evidence="6">The sequence shown here is derived from an EMBL/GenBank/DDBJ whole genome shotgun (WGS) entry which is preliminary data.</text>
</comment>
<organism evidence="6 7">
    <name type="scientific">Microbaculum marinum</name>
    <dbReference type="NCBI Taxonomy" id="1764581"/>
    <lineage>
        <taxon>Bacteria</taxon>
        <taxon>Pseudomonadati</taxon>
        <taxon>Pseudomonadota</taxon>
        <taxon>Alphaproteobacteria</taxon>
        <taxon>Hyphomicrobiales</taxon>
        <taxon>Tepidamorphaceae</taxon>
        <taxon>Microbaculum</taxon>
    </lineage>
</organism>
<feature type="transmembrane region" description="Helical" evidence="4">
    <location>
        <begin position="158"/>
        <end position="185"/>
    </location>
</feature>
<evidence type="ECO:0000256" key="3">
    <source>
        <dbReference type="ARBA" id="ARBA00023136"/>
    </source>
</evidence>
<feature type="transmembrane region" description="Helical" evidence="4">
    <location>
        <begin position="269"/>
        <end position="290"/>
    </location>
</feature>
<dbReference type="CDD" id="cd17477">
    <property type="entry name" value="MFS_YcaD_like"/>
    <property type="match status" value="1"/>
</dbReference>
<evidence type="ECO:0000313" key="6">
    <source>
        <dbReference type="EMBL" id="MEJ8573068.1"/>
    </source>
</evidence>
<keyword evidence="7" id="KW-1185">Reference proteome</keyword>
<feature type="transmembrane region" description="Helical" evidence="4">
    <location>
        <begin position="234"/>
        <end position="257"/>
    </location>
</feature>
<dbReference type="PROSITE" id="PS50850">
    <property type="entry name" value="MFS"/>
    <property type="match status" value="1"/>
</dbReference>
<dbReference type="Pfam" id="PF07690">
    <property type="entry name" value="MFS_1"/>
    <property type="match status" value="1"/>
</dbReference>
<evidence type="ECO:0000256" key="2">
    <source>
        <dbReference type="ARBA" id="ARBA00022989"/>
    </source>
</evidence>
<protein>
    <submittedName>
        <fullName evidence="6">MFS transporter</fullName>
    </submittedName>
</protein>
<dbReference type="PANTHER" id="PTHR23521">
    <property type="entry name" value="TRANSPORTER MFS SUPERFAMILY"/>
    <property type="match status" value="1"/>
</dbReference>
<dbReference type="SUPFAM" id="SSF103473">
    <property type="entry name" value="MFS general substrate transporter"/>
    <property type="match status" value="1"/>
</dbReference>
<dbReference type="InterPro" id="IPR011701">
    <property type="entry name" value="MFS"/>
</dbReference>
<dbReference type="Proteomes" id="UP001378188">
    <property type="component" value="Unassembled WGS sequence"/>
</dbReference>
<feature type="transmembrane region" description="Helical" evidence="4">
    <location>
        <begin position="71"/>
        <end position="92"/>
    </location>
</feature>
<dbReference type="InterPro" id="IPR020846">
    <property type="entry name" value="MFS_dom"/>
</dbReference>
<gene>
    <name evidence="6" type="ORF">V3328_16370</name>
</gene>
<feature type="domain" description="Major facilitator superfamily (MFS) profile" evidence="5">
    <location>
        <begin position="2"/>
        <end position="386"/>
    </location>
</feature>
<keyword evidence="1 4" id="KW-0812">Transmembrane</keyword>